<dbReference type="PIRSF" id="PIRSF037663">
    <property type="entry name" value="Acetyltransf_GNAT_prd"/>
    <property type="match status" value="1"/>
</dbReference>
<evidence type="ECO:0000259" key="3">
    <source>
        <dbReference type="PROSITE" id="PS51186"/>
    </source>
</evidence>
<protein>
    <recommendedName>
        <fullName evidence="3">N-acetyltransferase domain-containing protein</fullName>
    </recommendedName>
</protein>
<keyword evidence="2" id="KW-0012">Acyltransferase</keyword>
<dbReference type="PROSITE" id="PS51186">
    <property type="entry name" value="GNAT"/>
    <property type="match status" value="1"/>
</dbReference>
<dbReference type="AlphaFoldDB" id="A0A916K7V4"/>
<organism evidence="4 5">
    <name type="scientific">Paenibacillus solanacearum</name>
    <dbReference type="NCBI Taxonomy" id="2048548"/>
    <lineage>
        <taxon>Bacteria</taxon>
        <taxon>Bacillati</taxon>
        <taxon>Bacillota</taxon>
        <taxon>Bacilli</taxon>
        <taxon>Bacillales</taxon>
        <taxon>Paenibacillaceae</taxon>
        <taxon>Paenibacillus</taxon>
    </lineage>
</organism>
<reference evidence="4" key="1">
    <citation type="submission" date="2021-06" db="EMBL/GenBank/DDBJ databases">
        <authorList>
            <person name="Criscuolo A."/>
        </authorList>
    </citation>
    <scope>NUCLEOTIDE SEQUENCE</scope>
    <source>
        <strain evidence="4">CIP111600</strain>
    </source>
</reference>
<proteinExistence type="predicted"/>
<evidence type="ECO:0000256" key="2">
    <source>
        <dbReference type="ARBA" id="ARBA00023315"/>
    </source>
</evidence>
<dbReference type="InterPro" id="IPR017255">
    <property type="entry name" value="AcTrfase_GNAT_prd"/>
</dbReference>
<dbReference type="InterPro" id="IPR000182">
    <property type="entry name" value="GNAT_dom"/>
</dbReference>
<dbReference type="Proteomes" id="UP000693672">
    <property type="component" value="Unassembled WGS sequence"/>
</dbReference>
<evidence type="ECO:0000256" key="1">
    <source>
        <dbReference type="ARBA" id="ARBA00022679"/>
    </source>
</evidence>
<evidence type="ECO:0000313" key="5">
    <source>
        <dbReference type="Proteomes" id="UP000693672"/>
    </source>
</evidence>
<sequence>MIIRHMEPEDCGAIIAVAAHWWGSSYTSDMFSSWYIRHFRDTCLVAEEEGRMVGFLMGFWSQTLPDEAYIRIVMVDPAARGQGIGRALYEKLFEQAIASGRTTVRCVTAPWKKDSIAFHTKLGFRIEPQQQELEGVPVCLNYDGRGGQRVMFARRLSR</sequence>
<keyword evidence="5" id="KW-1185">Reference proteome</keyword>
<gene>
    <name evidence="4" type="primary">yqjY_2</name>
    <name evidence="4" type="ORF">PAESOLCIP111_05636</name>
</gene>
<dbReference type="CDD" id="cd04301">
    <property type="entry name" value="NAT_SF"/>
    <property type="match status" value="1"/>
</dbReference>
<dbReference type="RefSeq" id="WP_218095343.1">
    <property type="nucleotide sequence ID" value="NZ_CAJVAS010000043.1"/>
</dbReference>
<feature type="domain" description="N-acetyltransferase" evidence="3">
    <location>
        <begin position="1"/>
        <end position="145"/>
    </location>
</feature>
<dbReference type="EMBL" id="CAJVAS010000043">
    <property type="protein sequence ID" value="CAG7648594.1"/>
    <property type="molecule type" value="Genomic_DNA"/>
</dbReference>
<dbReference type="InterPro" id="IPR050832">
    <property type="entry name" value="Bact_Acetyltransf"/>
</dbReference>
<keyword evidence="1" id="KW-0808">Transferase</keyword>
<dbReference type="PANTHER" id="PTHR43877">
    <property type="entry name" value="AMINOALKYLPHOSPHONATE N-ACETYLTRANSFERASE-RELATED-RELATED"/>
    <property type="match status" value="1"/>
</dbReference>
<dbReference type="GO" id="GO:0016747">
    <property type="term" value="F:acyltransferase activity, transferring groups other than amino-acyl groups"/>
    <property type="evidence" value="ECO:0007669"/>
    <property type="project" value="InterPro"/>
</dbReference>
<evidence type="ECO:0000313" key="4">
    <source>
        <dbReference type="EMBL" id="CAG7648594.1"/>
    </source>
</evidence>
<accession>A0A916K7V4</accession>
<name>A0A916K7V4_9BACL</name>
<dbReference type="PANTHER" id="PTHR43877:SF2">
    <property type="entry name" value="AMINOALKYLPHOSPHONATE N-ACETYLTRANSFERASE-RELATED"/>
    <property type="match status" value="1"/>
</dbReference>
<dbReference type="Pfam" id="PF00583">
    <property type="entry name" value="Acetyltransf_1"/>
    <property type="match status" value="1"/>
</dbReference>
<comment type="caution">
    <text evidence="4">The sequence shown here is derived from an EMBL/GenBank/DDBJ whole genome shotgun (WGS) entry which is preliminary data.</text>
</comment>